<reference evidence="3" key="1">
    <citation type="journal article" date="2020" name="mSystems">
        <title>Genome- and Community-Level Interaction Insights into Carbon Utilization and Element Cycling Functions of Hydrothermarchaeota in Hydrothermal Sediment.</title>
        <authorList>
            <person name="Zhou Z."/>
            <person name="Liu Y."/>
            <person name="Xu W."/>
            <person name="Pan J."/>
            <person name="Luo Z.H."/>
            <person name="Li M."/>
        </authorList>
    </citation>
    <scope>NUCLEOTIDE SEQUENCE [LARGE SCALE GENOMIC DNA]</scope>
    <source>
        <strain evidence="3">SpSt-477</strain>
    </source>
</reference>
<dbReference type="PANTHER" id="PTHR35038">
    <property type="entry name" value="DISSIMILATORY SULFITE REDUCTASE SIRA"/>
    <property type="match status" value="1"/>
</dbReference>
<dbReference type="InterPro" id="IPR054090">
    <property type="entry name" value="Cep192_Spd-2-like_dom"/>
</dbReference>
<dbReference type="PANTHER" id="PTHR35038:SF5">
    <property type="entry name" value="CYTOCHROME C-TYPE PROTEIN NRFB"/>
    <property type="match status" value="1"/>
</dbReference>
<keyword evidence="1" id="KW-0732">Signal</keyword>
<evidence type="ECO:0000259" key="2">
    <source>
        <dbReference type="Pfam" id="PF22073"/>
    </source>
</evidence>
<feature type="domain" description="Cep192/Spd-2-like" evidence="2">
    <location>
        <begin position="616"/>
        <end position="711"/>
    </location>
</feature>
<accession>A0A7C4RPV7</accession>
<dbReference type="Pfam" id="PF22073">
    <property type="entry name" value="Cep192_D4"/>
    <property type="match status" value="1"/>
</dbReference>
<dbReference type="Gene3D" id="3.90.10.10">
    <property type="entry name" value="Cytochrome C3"/>
    <property type="match status" value="1"/>
</dbReference>
<dbReference type="EMBL" id="DSUH01000147">
    <property type="protein sequence ID" value="HGU32473.1"/>
    <property type="molecule type" value="Genomic_DNA"/>
</dbReference>
<organism evidence="3">
    <name type="scientific">Desulfatirhabdium butyrativorans</name>
    <dbReference type="NCBI Taxonomy" id="340467"/>
    <lineage>
        <taxon>Bacteria</taxon>
        <taxon>Pseudomonadati</taxon>
        <taxon>Thermodesulfobacteriota</taxon>
        <taxon>Desulfobacteria</taxon>
        <taxon>Desulfobacterales</taxon>
        <taxon>Desulfatirhabdiaceae</taxon>
        <taxon>Desulfatirhabdium</taxon>
    </lineage>
</organism>
<dbReference type="AlphaFoldDB" id="A0A7C4RPV7"/>
<dbReference type="InterPro" id="IPR051829">
    <property type="entry name" value="Multiheme_Cytochr_ET"/>
</dbReference>
<dbReference type="InterPro" id="IPR036280">
    <property type="entry name" value="Multihaem_cyt_sf"/>
</dbReference>
<dbReference type="InterPro" id="IPR024673">
    <property type="entry name" value="Octahem_Cyt_c"/>
</dbReference>
<dbReference type="Gene3D" id="1.10.1130.10">
    <property type="entry name" value="Flavocytochrome C3, Chain A"/>
    <property type="match status" value="1"/>
</dbReference>
<dbReference type="InterPro" id="IPR013783">
    <property type="entry name" value="Ig-like_fold"/>
</dbReference>
<dbReference type="SUPFAM" id="SSF48695">
    <property type="entry name" value="Multiheme cytochromes"/>
    <property type="match status" value="2"/>
</dbReference>
<comment type="caution">
    <text evidence="3">The sequence shown here is derived from an EMBL/GenBank/DDBJ whole genome shotgun (WGS) entry which is preliminary data.</text>
</comment>
<gene>
    <name evidence="3" type="ORF">ENS29_06415</name>
</gene>
<dbReference type="Gene3D" id="2.60.40.10">
    <property type="entry name" value="Immunoglobulins"/>
    <property type="match status" value="2"/>
</dbReference>
<name>A0A7C4RPV7_9BACT</name>
<proteinExistence type="predicted"/>
<protein>
    <submittedName>
        <fullName evidence="3">Choice-of-anchor D domain-containing protein</fullName>
    </submittedName>
</protein>
<evidence type="ECO:0000256" key="1">
    <source>
        <dbReference type="ARBA" id="ARBA00022729"/>
    </source>
</evidence>
<dbReference type="GO" id="GO:0016491">
    <property type="term" value="F:oxidoreductase activity"/>
    <property type="evidence" value="ECO:0007669"/>
    <property type="project" value="TreeGrafter"/>
</dbReference>
<evidence type="ECO:0000313" key="3">
    <source>
        <dbReference type="EMBL" id="HGU32473.1"/>
    </source>
</evidence>
<dbReference type="NCBIfam" id="NF012200">
    <property type="entry name" value="choice_anch_D"/>
    <property type="match status" value="1"/>
</dbReference>
<dbReference type="Pfam" id="PF11783">
    <property type="entry name" value="Cytochrome_cB"/>
    <property type="match status" value="1"/>
</dbReference>
<sequence length="720" mass="78465">MKWIVFEKRWTWVLWFLVAGFPAIGAAATNPHGTLQWQGYQQCMTCHETQALDMHGSSHYQWKGPALYTVNGPELQGKMDTALNSYCVAILGNWSACGTCHVGLGAMPTQDATTAQLQNIDCLMCHQKDYKRKKVNGGFAPDTANMTITMDQAVQTVHKPVRINCLQCHAKGGGGDNNKRGDMALAHSTTTDRNFDVHMATTGANLACQQCHTTQDHHIAGRGSDLRETDLDVKMSCSTSSCHTEKSTSNGHTSTDINHHVPRVACQTCHIKTYARNATDTTADESTEMYRDWAVPEWNVGLNRYEPKIVRGSNLKPEYRFWNGTSWNYSIRETAIFDAAKGTYPTSRPEGSINDPNSALYPFKYKKANQPYADSLGVLVALDTSVYFSTGNYDNAVKTGLENMGYSSSSLYSNAETDTYQLITHEVPPKANALSCTQCHTSSATQMNLKSLGYVMKGTPATTCTQCHGQKSIPDYKTLHDKHVKNKQYDCSWCHEFARPERGLIMPKPAKDTTPPSITVFSIPTTSSSLTVPVISLAATDNVGVTGYLLNESSTKPTATNGGWSFVPPTSYTFASSGSKTLYAWAKDAAGNVSNSRAATVVITPTSGEPDISVPTSLNFGSVQIRKTLTQSLIISNRGQKTLNITDIRITGTGASSFRIDKSTLGVEPQKTGTVDITFLPKKAKSYTALVNITSNDPDTPVVDVSLSGTGVFRVARSSR</sequence>